<dbReference type="RefSeq" id="WP_378242387.1">
    <property type="nucleotide sequence ID" value="NZ_JBHSKF010000001.1"/>
</dbReference>
<feature type="domain" description="HTH cro/C1-type" evidence="1">
    <location>
        <begin position="16"/>
        <end position="71"/>
    </location>
</feature>
<dbReference type="EMBL" id="JBHSKF010000001">
    <property type="protein sequence ID" value="MFC5285445.1"/>
    <property type="molecule type" value="Genomic_DNA"/>
</dbReference>
<protein>
    <submittedName>
        <fullName evidence="2">Helix-turn-helix domain-containing protein</fullName>
    </submittedName>
</protein>
<dbReference type="InterPro" id="IPR010982">
    <property type="entry name" value="Lambda_DNA-bd_dom_sf"/>
</dbReference>
<keyword evidence="3" id="KW-1185">Reference proteome</keyword>
<proteinExistence type="predicted"/>
<evidence type="ECO:0000313" key="2">
    <source>
        <dbReference type="EMBL" id="MFC5285445.1"/>
    </source>
</evidence>
<dbReference type="InterPro" id="IPR043917">
    <property type="entry name" value="DUF5753"/>
</dbReference>
<organism evidence="2 3">
    <name type="scientific">Actinokineospora guangxiensis</name>
    <dbReference type="NCBI Taxonomy" id="1490288"/>
    <lineage>
        <taxon>Bacteria</taxon>
        <taxon>Bacillati</taxon>
        <taxon>Actinomycetota</taxon>
        <taxon>Actinomycetes</taxon>
        <taxon>Pseudonocardiales</taxon>
        <taxon>Pseudonocardiaceae</taxon>
        <taxon>Actinokineospora</taxon>
    </lineage>
</organism>
<dbReference type="SMART" id="SM00530">
    <property type="entry name" value="HTH_XRE"/>
    <property type="match status" value="1"/>
</dbReference>
<evidence type="ECO:0000259" key="1">
    <source>
        <dbReference type="PROSITE" id="PS50943"/>
    </source>
</evidence>
<dbReference type="CDD" id="cd00093">
    <property type="entry name" value="HTH_XRE"/>
    <property type="match status" value="1"/>
</dbReference>
<comment type="caution">
    <text evidence="2">The sequence shown here is derived from an EMBL/GenBank/DDBJ whole genome shotgun (WGS) entry which is preliminary data.</text>
</comment>
<dbReference type="Pfam" id="PF13560">
    <property type="entry name" value="HTH_31"/>
    <property type="match status" value="1"/>
</dbReference>
<accession>A0ABW0EGU0</accession>
<reference evidence="3" key="1">
    <citation type="journal article" date="2019" name="Int. J. Syst. Evol. Microbiol.">
        <title>The Global Catalogue of Microorganisms (GCM) 10K type strain sequencing project: providing services to taxonomists for standard genome sequencing and annotation.</title>
        <authorList>
            <consortium name="The Broad Institute Genomics Platform"/>
            <consortium name="The Broad Institute Genome Sequencing Center for Infectious Disease"/>
            <person name="Wu L."/>
            <person name="Ma J."/>
        </authorList>
    </citation>
    <scope>NUCLEOTIDE SEQUENCE [LARGE SCALE GENOMIC DNA]</scope>
    <source>
        <strain evidence="3">CCUG 59778</strain>
    </source>
</reference>
<sequence>MATVRTVRKLMLGREIEHMMKSAGKSPADLADILGTSRSRVGQLLSGQGLVSVGDLERLANQLGFSDADYHAALFALQKDNHKRGFWNTGYRRAYIHELRLRVDIEMHADRIREFEVEVVPGLLQCPDYVRAFYAGMPETEGLTLDDEVEARVARQDIFGKESPPNVHFVLSESCLRRVWCDELTMITQLEYMIALSQRENVMIQVLPFNRPVGRRTPIGNRFTLLRIPAVGVAGPLELAYTEGRGEIRYLDDVDALTAYDNAWTRLSTASLTFDETRSFLHEMIKECR</sequence>
<dbReference type="InterPro" id="IPR001387">
    <property type="entry name" value="Cro/C1-type_HTH"/>
</dbReference>
<gene>
    <name evidence="2" type="ORF">ACFPM7_00115</name>
</gene>
<dbReference type="Gene3D" id="1.10.260.40">
    <property type="entry name" value="lambda repressor-like DNA-binding domains"/>
    <property type="match status" value="1"/>
</dbReference>
<dbReference type="SUPFAM" id="SSF47413">
    <property type="entry name" value="lambda repressor-like DNA-binding domains"/>
    <property type="match status" value="1"/>
</dbReference>
<name>A0ABW0EGU0_9PSEU</name>
<evidence type="ECO:0000313" key="3">
    <source>
        <dbReference type="Proteomes" id="UP001596157"/>
    </source>
</evidence>
<dbReference type="PROSITE" id="PS50943">
    <property type="entry name" value="HTH_CROC1"/>
    <property type="match status" value="1"/>
</dbReference>
<dbReference type="Proteomes" id="UP001596157">
    <property type="component" value="Unassembled WGS sequence"/>
</dbReference>
<dbReference type="Pfam" id="PF19054">
    <property type="entry name" value="DUF5753"/>
    <property type="match status" value="1"/>
</dbReference>